<dbReference type="EMBL" id="RSCK01000049">
    <property type="protein sequence ID" value="RUT09298.1"/>
    <property type="molecule type" value="Genomic_DNA"/>
</dbReference>
<evidence type="ECO:0008006" key="5">
    <source>
        <dbReference type="Google" id="ProtNLM"/>
    </source>
</evidence>
<keyword evidence="2" id="KW-0812">Transmembrane</keyword>
<evidence type="ECO:0000256" key="1">
    <source>
        <dbReference type="SAM" id="MobiDB-lite"/>
    </source>
</evidence>
<accession>A0AB37UFT8</accession>
<gene>
    <name evidence="3" type="ORF">DSM107010_45940</name>
</gene>
<proteinExistence type="predicted"/>
<dbReference type="RefSeq" id="WP_015152166.1">
    <property type="nucleotide sequence ID" value="NZ_JAVKZF010000002.1"/>
</dbReference>
<feature type="region of interest" description="Disordered" evidence="1">
    <location>
        <begin position="222"/>
        <end position="243"/>
    </location>
</feature>
<evidence type="ECO:0000313" key="3">
    <source>
        <dbReference type="EMBL" id="RUT09298.1"/>
    </source>
</evidence>
<feature type="transmembrane region" description="Helical" evidence="2">
    <location>
        <begin position="49"/>
        <end position="69"/>
    </location>
</feature>
<feature type="transmembrane region" description="Helical" evidence="2">
    <location>
        <begin position="104"/>
        <end position="125"/>
    </location>
</feature>
<protein>
    <recommendedName>
        <fullName evidence="5">DUF2157 domain-containing protein</fullName>
    </recommendedName>
</protein>
<comment type="caution">
    <text evidence="3">The sequence shown here is derived from an EMBL/GenBank/DDBJ whole genome shotgun (WGS) entry which is preliminary data.</text>
</comment>
<feature type="compositionally biased region" description="Polar residues" evidence="1">
    <location>
        <begin position="232"/>
        <end position="243"/>
    </location>
</feature>
<feature type="transmembrane region" description="Helical" evidence="2">
    <location>
        <begin position="75"/>
        <end position="97"/>
    </location>
</feature>
<evidence type="ECO:0000256" key="2">
    <source>
        <dbReference type="SAM" id="Phobius"/>
    </source>
</evidence>
<feature type="transmembrane region" description="Helical" evidence="2">
    <location>
        <begin position="131"/>
        <end position="149"/>
    </location>
</feature>
<reference evidence="3 4" key="1">
    <citation type="journal article" date="2019" name="Genome Biol. Evol.">
        <title>Day and night: Metabolic profiles and evolutionary relationships of six axenic non-marine cyanobacteria.</title>
        <authorList>
            <person name="Will S.E."/>
            <person name="Henke P."/>
            <person name="Boedeker C."/>
            <person name="Huang S."/>
            <person name="Brinkmann H."/>
            <person name="Rohde M."/>
            <person name="Jarek M."/>
            <person name="Friedl T."/>
            <person name="Seufert S."/>
            <person name="Schumacher M."/>
            <person name="Overmann J."/>
            <person name="Neumann-Schaal M."/>
            <person name="Petersen J."/>
        </authorList>
    </citation>
    <scope>NUCLEOTIDE SEQUENCE [LARGE SCALE GENOMIC DNA]</scope>
    <source>
        <strain evidence="3 4">SAG 39.79</strain>
    </source>
</reference>
<name>A0AB37UFT8_9CYAN</name>
<feature type="transmembrane region" description="Helical" evidence="2">
    <location>
        <begin position="158"/>
        <end position="175"/>
    </location>
</feature>
<organism evidence="3 4">
    <name type="scientific">Chroococcidiopsis cubana SAG 39.79</name>
    <dbReference type="NCBI Taxonomy" id="388085"/>
    <lineage>
        <taxon>Bacteria</taxon>
        <taxon>Bacillati</taxon>
        <taxon>Cyanobacteriota</taxon>
        <taxon>Cyanophyceae</taxon>
        <taxon>Chroococcidiopsidales</taxon>
        <taxon>Chroococcidiopsidaceae</taxon>
        <taxon>Chroococcidiopsis</taxon>
    </lineage>
</organism>
<evidence type="ECO:0000313" key="4">
    <source>
        <dbReference type="Proteomes" id="UP000282574"/>
    </source>
</evidence>
<keyword evidence="4" id="KW-1185">Reference proteome</keyword>
<sequence>MNLSSLAQPLLKEKQEELDIQDLQGLWRINWKIDRITLYSGIYTRVDQVFIIWAVIVGVMFATAQFLPINWTIQAIWWSSLTIVGAIAMMSLTWFWAGVERLRWVVCGWAILVLTGVVFTDLGIFLGWGEILIHLCPMWLSLSAIGYLFTGIGLRSRALCLAGCLHFLSVGFLSYVGGWQFLTTGAVMSCSLLLLAQLQWDMRSPIEYALLTSAQQQFNRQQHQQRIRHTPTGKQTTEVGIRK</sequence>
<keyword evidence="2" id="KW-0472">Membrane</keyword>
<dbReference type="Proteomes" id="UP000282574">
    <property type="component" value="Unassembled WGS sequence"/>
</dbReference>
<dbReference type="AlphaFoldDB" id="A0AB37UFT8"/>
<keyword evidence="2" id="KW-1133">Transmembrane helix</keyword>